<gene>
    <name evidence="3" type="ORF">G9470_13905</name>
</gene>
<evidence type="ECO:0000313" key="3">
    <source>
        <dbReference type="EMBL" id="NNJ30880.1"/>
    </source>
</evidence>
<dbReference type="InterPro" id="IPR036291">
    <property type="entry name" value="NAD(P)-bd_dom_sf"/>
</dbReference>
<dbReference type="PANTHER" id="PTHR43249:SF1">
    <property type="entry name" value="D-GLUCOSIDE 3-DEHYDROGENASE"/>
    <property type="match status" value="1"/>
</dbReference>
<accession>A0ABX1VR23</accession>
<reference evidence="3 4" key="1">
    <citation type="submission" date="2020-03" db="EMBL/GenBank/DDBJ databases">
        <title>Genome Sequence of industrial isolate, B5A.</title>
        <authorList>
            <person name="Sharma S."/>
            <person name="Patil P.B."/>
            <person name="Korpole S."/>
        </authorList>
    </citation>
    <scope>NUCLEOTIDE SEQUENCE [LARGE SCALE GENOMIC DNA]</scope>
    <source>
        <strain evidence="3 4">PI-S10-B5A</strain>
    </source>
</reference>
<sequence length="388" mass="43535">MLDIAVVGTGNIAPAHIEGLLTFPDRCRIVALCDIYPEKAGALKEKYHLDCKVFDDHQKMLDSGLNIDVVHICTPPYVHGEIAIHSMDAGCHVVVEKPMAACLKECDAMLEAEKRNHVTMACIAQNRFRNQIYKLKKVVDSRIAGKICFVNVNSSWWRGHCYYDLWWRGLWEKEGGGPTLNHAVHHIDMLNWLEGKLPEAVMAMLANVMHDNSEVEDLSLAMLEYQDGSLGQVTSSVVHHGEQQGIELQCADAKLSVPWDLKAEISKANGFPEKGGNQELLDKIQAFYEEIPDLLYEGHTGEIDDILRAIETGTRPLITGEDGRKTVELITAIYKAGCLKERVKLPIMPEDEYYSFEGILKNAVRFHKKSASIENFTDTVITLGNYEK</sequence>
<feature type="domain" description="GFO/IDH/MocA-like oxidoreductase" evidence="2">
    <location>
        <begin position="134"/>
        <end position="254"/>
    </location>
</feature>
<feature type="domain" description="Gfo/Idh/MocA-like oxidoreductase N-terminal" evidence="1">
    <location>
        <begin position="3"/>
        <end position="120"/>
    </location>
</feature>
<dbReference type="PANTHER" id="PTHR43249">
    <property type="entry name" value="UDP-N-ACETYL-2-AMINO-2-DEOXY-D-GLUCURONATE OXIDASE"/>
    <property type="match status" value="1"/>
</dbReference>
<dbReference type="Pfam" id="PF01408">
    <property type="entry name" value="GFO_IDH_MocA"/>
    <property type="match status" value="1"/>
</dbReference>
<dbReference type="RefSeq" id="WP_170822061.1">
    <property type="nucleotide sequence ID" value="NZ_JAAOXG010000026.1"/>
</dbReference>
<name>A0ABX1VR23_9FIRM</name>
<evidence type="ECO:0000259" key="2">
    <source>
        <dbReference type="Pfam" id="PF22725"/>
    </source>
</evidence>
<protein>
    <submittedName>
        <fullName evidence="3">Gfo/Idh/MocA family oxidoreductase</fullName>
    </submittedName>
</protein>
<dbReference type="InterPro" id="IPR055170">
    <property type="entry name" value="GFO_IDH_MocA-like_dom"/>
</dbReference>
<dbReference type="SUPFAM" id="SSF55347">
    <property type="entry name" value="Glyceraldehyde-3-phosphate dehydrogenase-like, C-terminal domain"/>
    <property type="match status" value="1"/>
</dbReference>
<dbReference type="Gene3D" id="3.30.360.10">
    <property type="entry name" value="Dihydrodipicolinate Reductase, domain 2"/>
    <property type="match status" value="1"/>
</dbReference>
<evidence type="ECO:0000259" key="1">
    <source>
        <dbReference type="Pfam" id="PF01408"/>
    </source>
</evidence>
<comment type="caution">
    <text evidence="3">The sequence shown here is derived from an EMBL/GenBank/DDBJ whole genome shotgun (WGS) entry which is preliminary data.</text>
</comment>
<proteinExistence type="predicted"/>
<dbReference type="Proteomes" id="UP000539052">
    <property type="component" value="Unassembled WGS sequence"/>
</dbReference>
<dbReference type="InterPro" id="IPR052515">
    <property type="entry name" value="Gfo/Idh/MocA_Oxidoreductase"/>
</dbReference>
<dbReference type="Pfam" id="PF22725">
    <property type="entry name" value="GFO_IDH_MocA_C3"/>
    <property type="match status" value="1"/>
</dbReference>
<dbReference type="InterPro" id="IPR000683">
    <property type="entry name" value="Gfo/Idh/MocA-like_OxRdtase_N"/>
</dbReference>
<dbReference type="SUPFAM" id="SSF51735">
    <property type="entry name" value="NAD(P)-binding Rossmann-fold domains"/>
    <property type="match status" value="1"/>
</dbReference>
<evidence type="ECO:0000313" key="4">
    <source>
        <dbReference type="Proteomes" id="UP000539052"/>
    </source>
</evidence>
<dbReference type="Gene3D" id="3.40.50.720">
    <property type="entry name" value="NAD(P)-binding Rossmann-like Domain"/>
    <property type="match status" value="1"/>
</dbReference>
<keyword evidence="4" id="KW-1185">Reference proteome</keyword>
<organism evidence="3 4">
    <name type="scientific">Lacrimispora defluvii</name>
    <dbReference type="NCBI Taxonomy" id="2719233"/>
    <lineage>
        <taxon>Bacteria</taxon>
        <taxon>Bacillati</taxon>
        <taxon>Bacillota</taxon>
        <taxon>Clostridia</taxon>
        <taxon>Lachnospirales</taxon>
        <taxon>Lachnospiraceae</taxon>
        <taxon>Lacrimispora</taxon>
    </lineage>
</organism>
<dbReference type="EMBL" id="JAAOXG010000026">
    <property type="protein sequence ID" value="NNJ30880.1"/>
    <property type="molecule type" value="Genomic_DNA"/>
</dbReference>